<keyword evidence="1" id="KW-0732">Signal</keyword>
<evidence type="ECO:0000313" key="4">
    <source>
        <dbReference type="Proteomes" id="UP000726170"/>
    </source>
</evidence>
<comment type="caution">
    <text evidence="3">The sequence shown here is derived from an EMBL/GenBank/DDBJ whole genome shotgun (WGS) entry which is preliminary data.</text>
</comment>
<protein>
    <submittedName>
        <fullName evidence="3">Family 10 glycosylhydrolase</fullName>
    </submittedName>
</protein>
<name>A0ABS6EM63_9CLOT</name>
<proteinExistence type="predicted"/>
<evidence type="ECO:0000256" key="1">
    <source>
        <dbReference type="ARBA" id="ARBA00022729"/>
    </source>
</evidence>
<dbReference type="PANTHER" id="PTHR43405:SF1">
    <property type="entry name" value="GLYCOSYL HYDROLASE DIGH"/>
    <property type="match status" value="1"/>
</dbReference>
<accession>A0ABS6EM63</accession>
<sequence length="422" mass="49513">MKKRLITKISLFIVFVVFITIFPRKSIVHGMEESTDAEVRAVWMTTVHNIDWPSNKHYKNIKAQKSTLVENMKFIQENNMNTVFFQVRGMGDALFPSSYAPWSKYLTGTLGKNPGYDPLKFALDEAHRRNLEFHAWFNPFRIDSNAKYFNKQNYINSLPKGSPLKNNPNWIIKYGNYHWLDIGVPQARNYAINTILEVVKNYDIDGVHIDDYFYPYPEKGIVFQDSHTYAQYGKEYSSIADWRRDNVNKFIKELNNRIKEIKPHVKFGISPFGIWRNGTSFGGSPTTGLSSYDAIYTDSKKWIDEEWIDYIVPQIYWEFQNKHSPYATLVDWWSKQVEDKNVHLYIGHAAYKLGDVKSYGQAWGKRDEIINQVKYARSNKNVKGESFFSLRDLKANKLGIKNMLKTFYPTKVKTPQMHWHDK</sequence>
<organism evidence="3 4">
    <name type="scientific">Clostridium mobile</name>
    <dbReference type="NCBI Taxonomy" id="2841512"/>
    <lineage>
        <taxon>Bacteria</taxon>
        <taxon>Bacillati</taxon>
        <taxon>Bacillota</taxon>
        <taxon>Clostridia</taxon>
        <taxon>Eubacteriales</taxon>
        <taxon>Clostridiaceae</taxon>
        <taxon>Clostridium</taxon>
    </lineage>
</organism>
<reference evidence="3 4" key="1">
    <citation type="submission" date="2021-06" db="EMBL/GenBank/DDBJ databases">
        <authorList>
            <person name="Sun Q."/>
            <person name="Li D."/>
        </authorList>
    </citation>
    <scope>NUCLEOTIDE SEQUENCE [LARGE SCALE GENOMIC DNA]</scope>
    <source>
        <strain evidence="3 4">MSJ-11</strain>
    </source>
</reference>
<dbReference type="InterPro" id="IPR052177">
    <property type="entry name" value="Divisome_Glycosyl_Hydrolase"/>
</dbReference>
<feature type="domain" description="Glycosyl hydrolase-like 10" evidence="2">
    <location>
        <begin position="38"/>
        <end position="363"/>
    </location>
</feature>
<evidence type="ECO:0000259" key="2">
    <source>
        <dbReference type="Pfam" id="PF02638"/>
    </source>
</evidence>
<keyword evidence="4" id="KW-1185">Reference proteome</keyword>
<dbReference type="PANTHER" id="PTHR43405">
    <property type="entry name" value="GLYCOSYL HYDROLASE DIGH"/>
    <property type="match status" value="1"/>
</dbReference>
<gene>
    <name evidence="3" type="ORF">KQI86_18580</name>
</gene>
<dbReference type="RefSeq" id="WP_216440923.1">
    <property type="nucleotide sequence ID" value="NZ_JAHLQF010000005.1"/>
</dbReference>
<dbReference type="InterPro" id="IPR003790">
    <property type="entry name" value="GHL10"/>
</dbReference>
<evidence type="ECO:0000313" key="3">
    <source>
        <dbReference type="EMBL" id="MBU5486319.1"/>
    </source>
</evidence>
<dbReference type="Proteomes" id="UP000726170">
    <property type="component" value="Unassembled WGS sequence"/>
</dbReference>
<dbReference type="EMBL" id="JAHLQF010000005">
    <property type="protein sequence ID" value="MBU5486319.1"/>
    <property type="molecule type" value="Genomic_DNA"/>
</dbReference>
<dbReference type="Pfam" id="PF02638">
    <property type="entry name" value="GHL10"/>
    <property type="match status" value="1"/>
</dbReference>